<accession>A0A9P7VWF9</accession>
<keyword evidence="3" id="KW-1185">Reference proteome</keyword>
<dbReference type="AlphaFoldDB" id="A0A9P7VWF9"/>
<comment type="caution">
    <text evidence="2">The sequence shown here is derived from an EMBL/GenBank/DDBJ whole genome shotgun (WGS) entry which is preliminary data.</text>
</comment>
<keyword evidence="1" id="KW-0812">Transmembrane</keyword>
<organism evidence="2 3">
    <name type="scientific">Guyanagaster necrorhizus</name>
    <dbReference type="NCBI Taxonomy" id="856835"/>
    <lineage>
        <taxon>Eukaryota</taxon>
        <taxon>Fungi</taxon>
        <taxon>Dikarya</taxon>
        <taxon>Basidiomycota</taxon>
        <taxon>Agaricomycotina</taxon>
        <taxon>Agaricomycetes</taxon>
        <taxon>Agaricomycetidae</taxon>
        <taxon>Agaricales</taxon>
        <taxon>Marasmiineae</taxon>
        <taxon>Physalacriaceae</taxon>
        <taxon>Guyanagaster</taxon>
    </lineage>
</organism>
<evidence type="ECO:0000256" key="1">
    <source>
        <dbReference type="SAM" id="Phobius"/>
    </source>
</evidence>
<name>A0A9P7VWF9_9AGAR</name>
<evidence type="ECO:0000313" key="2">
    <source>
        <dbReference type="EMBL" id="KAG7447807.1"/>
    </source>
</evidence>
<dbReference type="GeneID" id="66104612"/>
<protein>
    <submittedName>
        <fullName evidence="2">Uncharacterized protein</fullName>
    </submittedName>
</protein>
<sequence>MRRLHRSSTSELTAAFKERKESTSLHSNIIKWREGIPRGCPSNENNLEYWELIGPMSSSPLFMTTYPTSTSFLTTPPPSVSFRRPVHISHSAVGSLVHNVGEQFQSEDLETCDGLDGTGSSDEYARSDFGTECTVVDDSRMGFGPLLTLVALCIIIWSLPQRAII</sequence>
<gene>
    <name evidence="2" type="ORF">BT62DRAFT_794268</name>
</gene>
<feature type="transmembrane region" description="Helical" evidence="1">
    <location>
        <begin position="141"/>
        <end position="159"/>
    </location>
</feature>
<dbReference type="RefSeq" id="XP_043041307.1">
    <property type="nucleotide sequence ID" value="XM_043182315.1"/>
</dbReference>
<reference evidence="2" key="1">
    <citation type="submission" date="2020-11" db="EMBL/GenBank/DDBJ databases">
        <title>Adaptations for nitrogen fixation in a non-lichenized fungal sporocarp promotes dispersal by wood-feeding termites.</title>
        <authorList>
            <consortium name="DOE Joint Genome Institute"/>
            <person name="Koch R.A."/>
            <person name="Yoon G."/>
            <person name="Arayal U."/>
            <person name="Lail K."/>
            <person name="Amirebrahimi M."/>
            <person name="Labutti K."/>
            <person name="Lipzen A."/>
            <person name="Riley R."/>
            <person name="Barry K."/>
            <person name="Henrissat B."/>
            <person name="Grigoriev I.V."/>
            <person name="Herr J.R."/>
            <person name="Aime M.C."/>
        </authorList>
    </citation>
    <scope>NUCLEOTIDE SEQUENCE</scope>
    <source>
        <strain evidence="2">MCA 3950</strain>
    </source>
</reference>
<dbReference type="OrthoDB" id="2994858at2759"/>
<keyword evidence="1" id="KW-0472">Membrane</keyword>
<evidence type="ECO:0000313" key="3">
    <source>
        <dbReference type="Proteomes" id="UP000812287"/>
    </source>
</evidence>
<keyword evidence="1" id="KW-1133">Transmembrane helix</keyword>
<dbReference type="Proteomes" id="UP000812287">
    <property type="component" value="Unassembled WGS sequence"/>
</dbReference>
<dbReference type="EMBL" id="MU250531">
    <property type="protein sequence ID" value="KAG7447807.1"/>
    <property type="molecule type" value="Genomic_DNA"/>
</dbReference>
<proteinExistence type="predicted"/>